<keyword evidence="4" id="KW-1185">Reference proteome</keyword>
<dbReference type="Proteomes" id="UP000271137">
    <property type="component" value="Unassembled WGS sequence"/>
</dbReference>
<dbReference type="PANTHER" id="PTHR43143">
    <property type="entry name" value="METALLOPHOSPHOESTERASE, CALCINEURIN SUPERFAMILY"/>
    <property type="match status" value="1"/>
</dbReference>
<accession>A0ABX9ZZY6</accession>
<reference evidence="3 4" key="1">
    <citation type="submission" date="2018-12" db="EMBL/GenBank/DDBJ databases">
        <title>The genome sequences of strain 502.</title>
        <authorList>
            <person name="Gao J."/>
            <person name="Sun J."/>
        </authorList>
    </citation>
    <scope>NUCLEOTIDE SEQUENCE [LARGE SCALE GENOMIC DNA]</scope>
    <source>
        <strain evidence="3 4">502</strain>
    </source>
</reference>
<protein>
    <submittedName>
        <fullName evidence="3">Modulator protein</fullName>
    </submittedName>
</protein>
<organism evidence="3 4">
    <name type="scientific">Variovorax beijingensis</name>
    <dbReference type="NCBI Taxonomy" id="2496117"/>
    <lineage>
        <taxon>Bacteria</taxon>
        <taxon>Pseudomonadati</taxon>
        <taxon>Pseudomonadota</taxon>
        <taxon>Betaproteobacteria</taxon>
        <taxon>Burkholderiales</taxon>
        <taxon>Comamonadaceae</taxon>
        <taxon>Variovorax</taxon>
    </lineage>
</organism>
<dbReference type="SUPFAM" id="SSF49899">
    <property type="entry name" value="Concanavalin A-like lectins/glucanases"/>
    <property type="match status" value="1"/>
</dbReference>
<feature type="domain" description="Calcineurin-like phosphoesterase" evidence="2">
    <location>
        <begin position="141"/>
        <end position="341"/>
    </location>
</feature>
<evidence type="ECO:0000313" key="3">
    <source>
        <dbReference type="EMBL" id="RSZ30013.1"/>
    </source>
</evidence>
<evidence type="ECO:0000256" key="1">
    <source>
        <dbReference type="SAM" id="MobiDB-lite"/>
    </source>
</evidence>
<dbReference type="Gene3D" id="3.60.21.10">
    <property type="match status" value="1"/>
</dbReference>
<feature type="region of interest" description="Disordered" evidence="1">
    <location>
        <begin position="83"/>
        <end position="102"/>
    </location>
</feature>
<dbReference type="EMBL" id="RXFQ01000021">
    <property type="protein sequence ID" value="RSZ30013.1"/>
    <property type="molecule type" value="Genomic_DNA"/>
</dbReference>
<dbReference type="PANTHER" id="PTHR43143:SF5">
    <property type="entry name" value="SECRETED PROTEIN"/>
    <property type="match status" value="1"/>
</dbReference>
<dbReference type="Pfam" id="PF00149">
    <property type="entry name" value="Metallophos"/>
    <property type="match status" value="1"/>
</dbReference>
<evidence type="ECO:0000259" key="2">
    <source>
        <dbReference type="Pfam" id="PF00149"/>
    </source>
</evidence>
<gene>
    <name evidence="3" type="ORF">EJO66_27040</name>
</gene>
<sequence>MPTSSRLPTLRGFQRFAIHMSVSDDPRGARTPSHPSLPESHGEPTVPPRRQVLKLGASLLTVGGSGALLAACGGGGGGAPGFGPLPAPAPAPAPAPPPPPPAAPVDTKISSFALAVMPDTQFYARYATAAESDQYDKRFGSAPFAAQTKWIAANAKTLNIPFTIHLGDVVDQVGKPDQWKVADAAMKVLEDARLPYSVLAGNHDVLNDVDYSVDPNSGTDATRTLASEPYLQWFGTERARRQATFGARDASGFHEYHVFEAQGQKFMVLSLSWRISDAGIAWARQVIAQNPMLPVILVNHQLLNIAADGTSPLETDYGKMLWEKLIRDNDQIFMTLNGHHHGAAHLTKTNDFGRKVEEMVVDYQMAYQGGNGLMRLYEFDLTHKQIKVLSFSPWVPQKPAATLTSFDQAVLATPNEAVTIEMDFAQRFAGFNKSFGTGSATIDGSLVDQARSMILANYIEPEVAAQRPAANPEDYPKVANTLAHWRFFGGAVNQPVPPGTVIADVTGANPLHRDALNQGGIQGAADGDIVWTDDRHHLSAAPGSVRFLNTDKNVPRLSYFLTEAAAPINGQTLESGYTVEAFVKIDKSWTSNKQAWMNIMTRDGRRGDLAGYQGGDPEAPPMLFAISSLREVQWEVVPSAAGARSPKTNWSGEVIADRWVHIAIVNDPVSHDTTMYVEGAPVLRNIGNAPGLATLSASSPWVVGGGSWDGARADGFFGNIGEVRVVAAALAPGQWLTARAG</sequence>
<dbReference type="InterPro" id="IPR013320">
    <property type="entry name" value="ConA-like_dom_sf"/>
</dbReference>
<dbReference type="Pfam" id="PF13385">
    <property type="entry name" value="Laminin_G_3"/>
    <property type="match status" value="1"/>
</dbReference>
<feature type="region of interest" description="Disordered" evidence="1">
    <location>
        <begin position="21"/>
        <end position="48"/>
    </location>
</feature>
<proteinExistence type="predicted"/>
<name>A0ABX9ZZY6_9BURK</name>
<dbReference type="InterPro" id="IPR029052">
    <property type="entry name" value="Metallo-depent_PP-like"/>
</dbReference>
<dbReference type="InterPro" id="IPR004843">
    <property type="entry name" value="Calcineurin-like_PHP"/>
</dbReference>
<dbReference type="SUPFAM" id="SSF56300">
    <property type="entry name" value="Metallo-dependent phosphatases"/>
    <property type="match status" value="1"/>
</dbReference>
<evidence type="ECO:0000313" key="4">
    <source>
        <dbReference type="Proteomes" id="UP000271137"/>
    </source>
</evidence>
<dbReference type="InterPro" id="IPR051918">
    <property type="entry name" value="STPP_CPPED1"/>
</dbReference>
<comment type="caution">
    <text evidence="3">The sequence shown here is derived from an EMBL/GenBank/DDBJ whole genome shotgun (WGS) entry which is preliminary data.</text>
</comment>
<dbReference type="Gene3D" id="2.60.120.200">
    <property type="match status" value="1"/>
</dbReference>